<reference evidence="2" key="2">
    <citation type="journal article" date="2010" name="Nature">
        <title>Comparative genomics reveals mobile pathogenicity chromosomes in Fusarium.</title>
        <authorList>
            <person name="Ma L.J."/>
            <person name="van der Does H.C."/>
            <person name="Borkovich K.A."/>
            <person name="Coleman J.J."/>
            <person name="Daboussi M.J."/>
            <person name="Di Pietro A."/>
            <person name="Dufresne M."/>
            <person name="Freitag M."/>
            <person name="Grabherr M."/>
            <person name="Henrissat B."/>
            <person name="Houterman P.M."/>
            <person name="Kang S."/>
            <person name="Shim W.B."/>
            <person name="Woloshuk C."/>
            <person name="Xie X."/>
            <person name="Xu J.R."/>
            <person name="Antoniw J."/>
            <person name="Baker S.E."/>
            <person name="Bluhm B.H."/>
            <person name="Breakspear A."/>
            <person name="Brown D.W."/>
            <person name="Butchko R.A."/>
            <person name="Chapman S."/>
            <person name="Coulson R."/>
            <person name="Coutinho P.M."/>
            <person name="Danchin E.G."/>
            <person name="Diener A."/>
            <person name="Gale L.R."/>
            <person name="Gardiner D.M."/>
            <person name="Goff S."/>
            <person name="Hammond-Kosack K.E."/>
            <person name="Hilburn K."/>
            <person name="Hua-Van A."/>
            <person name="Jonkers W."/>
            <person name="Kazan K."/>
            <person name="Kodira C.D."/>
            <person name="Koehrsen M."/>
            <person name="Kumar L."/>
            <person name="Lee Y.H."/>
            <person name="Li L."/>
            <person name="Manners J.M."/>
            <person name="Miranda-Saavedra D."/>
            <person name="Mukherjee M."/>
            <person name="Park G."/>
            <person name="Park J."/>
            <person name="Park S.Y."/>
            <person name="Proctor R.H."/>
            <person name="Regev A."/>
            <person name="Ruiz-Roldan M.C."/>
            <person name="Sain D."/>
            <person name="Sakthikumar S."/>
            <person name="Sykes S."/>
            <person name="Schwartz D.C."/>
            <person name="Turgeon B.G."/>
            <person name="Wapinski I."/>
            <person name="Yoder O."/>
            <person name="Young S."/>
            <person name="Zeng Q."/>
            <person name="Zhou S."/>
            <person name="Galagan J."/>
            <person name="Cuomo C.A."/>
            <person name="Kistler H.C."/>
            <person name="Rep M."/>
        </authorList>
    </citation>
    <scope>NUCLEOTIDE SEQUENCE [LARGE SCALE GENOMIC DNA]</scope>
    <source>
        <strain evidence="2">4287</strain>
    </source>
</reference>
<sequence length="90" mass="9931">MQSLGLSTHRRRLPINPAIKVTLRLKAGINIFSSQYQQDTGKIAFRTQGLNLEAVVTVTSRGHRCIVSMSRRSHERGEVPGASIAETSSR</sequence>
<dbReference type="GeneID" id="28961940"/>
<dbReference type="RefSeq" id="XP_018252991.1">
    <property type="nucleotide sequence ID" value="XM_018401542.1"/>
</dbReference>
<evidence type="ECO:0000313" key="3">
    <source>
        <dbReference type="Proteomes" id="UP000009097"/>
    </source>
</evidence>
<dbReference type="KEGG" id="fox:FOXG_21234"/>
<gene>
    <name evidence="2" type="ORF">FOXG_21234</name>
</gene>
<feature type="region of interest" description="Disordered" evidence="1">
    <location>
        <begin position="71"/>
        <end position="90"/>
    </location>
</feature>
<dbReference type="EMBL" id="DS231715">
    <property type="protein sequence ID" value="KNB14946.1"/>
    <property type="molecule type" value="Genomic_DNA"/>
</dbReference>
<protein>
    <submittedName>
        <fullName evidence="2">Uncharacterized protein</fullName>
    </submittedName>
</protein>
<organism evidence="2 3">
    <name type="scientific">Fusarium oxysporum f. sp. lycopersici (strain 4287 / CBS 123668 / FGSC 9935 / NRRL 34936)</name>
    <name type="common">Fusarium vascular wilt of tomato</name>
    <dbReference type="NCBI Taxonomy" id="426428"/>
    <lineage>
        <taxon>Eukaryota</taxon>
        <taxon>Fungi</taxon>
        <taxon>Dikarya</taxon>
        <taxon>Ascomycota</taxon>
        <taxon>Pezizomycotina</taxon>
        <taxon>Sordariomycetes</taxon>
        <taxon>Hypocreomycetidae</taxon>
        <taxon>Hypocreales</taxon>
        <taxon>Nectriaceae</taxon>
        <taxon>Fusarium</taxon>
        <taxon>Fusarium oxysporum species complex</taxon>
    </lineage>
</organism>
<proteinExistence type="predicted"/>
<evidence type="ECO:0000256" key="1">
    <source>
        <dbReference type="SAM" id="MobiDB-lite"/>
    </source>
</evidence>
<dbReference type="VEuPathDB" id="FungiDB:FOXG_21234"/>
<name>A0A0J9VW30_FUSO4</name>
<reference evidence="2" key="1">
    <citation type="submission" date="2007-04" db="EMBL/GenBank/DDBJ databases">
        <authorList>
            <consortium name="The Broad Institute Genome Sequencing Platform"/>
            <person name="Birren B."/>
            <person name="Lander E."/>
            <person name="Galagan J."/>
            <person name="Nusbaum C."/>
            <person name="Devon K."/>
            <person name="Ma L.-J."/>
            <person name="Jaffe D."/>
            <person name="Butler J."/>
            <person name="Alvarez P."/>
            <person name="Gnerre S."/>
            <person name="Grabherr M."/>
            <person name="Kleber M."/>
            <person name="Mauceli E."/>
            <person name="Brockman W."/>
            <person name="MacCallum I.A."/>
            <person name="Young S."/>
            <person name="LaButti K."/>
            <person name="DeCaprio D."/>
            <person name="Crawford M."/>
            <person name="Koehrsen M."/>
            <person name="Engels R."/>
            <person name="Montgomery P."/>
            <person name="Pearson M."/>
            <person name="Howarth C."/>
            <person name="Larson L."/>
            <person name="White J."/>
            <person name="O'Leary S."/>
            <person name="Kodira C."/>
            <person name="Zeng Q."/>
            <person name="Yandava C."/>
            <person name="Alvarado L."/>
            <person name="Kistler C."/>
            <person name="Shim W.-B."/>
            <person name="Kang S."/>
            <person name="Woloshuk C."/>
        </authorList>
    </citation>
    <scope>NUCLEOTIDE SEQUENCE</scope>
    <source>
        <strain evidence="2">4287</strain>
    </source>
</reference>
<evidence type="ECO:0000313" key="2">
    <source>
        <dbReference type="EMBL" id="KNB14946.1"/>
    </source>
</evidence>
<dbReference type="Proteomes" id="UP000009097">
    <property type="component" value="Unassembled WGS sequence"/>
</dbReference>
<dbReference type="AlphaFoldDB" id="A0A0J9VW30"/>
<accession>A0A0J9VW30</accession>